<protein>
    <submittedName>
        <fullName evidence="2">Strictosidine synthase conserved region domain-containing protein</fullName>
    </submittedName>
</protein>
<organism evidence="1 2">
    <name type="scientific">Panagrolaimus sp. JU765</name>
    <dbReference type="NCBI Taxonomy" id="591449"/>
    <lineage>
        <taxon>Eukaryota</taxon>
        <taxon>Metazoa</taxon>
        <taxon>Ecdysozoa</taxon>
        <taxon>Nematoda</taxon>
        <taxon>Chromadorea</taxon>
        <taxon>Rhabditida</taxon>
        <taxon>Tylenchina</taxon>
        <taxon>Panagrolaimomorpha</taxon>
        <taxon>Panagrolaimoidea</taxon>
        <taxon>Panagrolaimidae</taxon>
        <taxon>Panagrolaimus</taxon>
    </lineage>
</organism>
<accession>A0AC34PYH8</accession>
<proteinExistence type="predicted"/>
<evidence type="ECO:0000313" key="1">
    <source>
        <dbReference type="Proteomes" id="UP000887576"/>
    </source>
</evidence>
<dbReference type="Proteomes" id="UP000887576">
    <property type="component" value="Unplaced"/>
</dbReference>
<evidence type="ECO:0000313" key="2">
    <source>
        <dbReference type="WBParaSite" id="JU765_v2.g111.t1"/>
    </source>
</evidence>
<reference evidence="2" key="1">
    <citation type="submission" date="2022-11" db="UniProtKB">
        <authorList>
            <consortium name="WormBaseParasite"/>
        </authorList>
    </citation>
    <scope>IDENTIFICATION</scope>
</reference>
<sequence length="252" mass="28169">MNFADRPELIGSLEPKNIFSDAELLLKDELFGPESVVVFENAIYVTDDSGLVKIVDGKKVKTVPICLKKCGRPLGLRHLKDDIFIIADGELGILSVEFESGKIEALLPSSTVIEGRTIHYANDLDFINNETIIFSVSTRWKTEQFTNGLLEFANDGRIFTLNIKTKEYKLISENLQFANGVQVHSDKESILIFFAATIQNYGLFLELDGNGQIIDSWHDPTGKIKMISQVTETSDAIYLGSYAHEFSAKIKK</sequence>
<dbReference type="WBParaSite" id="JU765_v2.g111.t1">
    <property type="protein sequence ID" value="JU765_v2.g111.t1"/>
    <property type="gene ID" value="JU765_v2.g111"/>
</dbReference>
<name>A0AC34PYH8_9BILA</name>